<dbReference type="FunFam" id="3.30.470.20:FF:000028">
    <property type="entry name" value="Methylcrotonoyl-CoA carboxylase subunit alpha, mitochondrial"/>
    <property type="match status" value="1"/>
</dbReference>
<evidence type="ECO:0000256" key="4">
    <source>
        <dbReference type="ARBA" id="ARBA00022741"/>
    </source>
</evidence>
<dbReference type="SUPFAM" id="SSF52440">
    <property type="entry name" value="PreATP-grasp domain"/>
    <property type="match status" value="1"/>
</dbReference>
<dbReference type="FunFam" id="2.40.50.100:FF:000003">
    <property type="entry name" value="Acetyl-CoA carboxylase biotin carboxyl carrier protein"/>
    <property type="match status" value="1"/>
</dbReference>
<dbReference type="FunFam" id="3.40.50.20:FF:000010">
    <property type="entry name" value="Propionyl-CoA carboxylase subunit alpha"/>
    <property type="match status" value="1"/>
</dbReference>
<feature type="domain" description="Lipoyl-binding" evidence="14">
    <location>
        <begin position="582"/>
        <end position="657"/>
    </location>
</feature>
<dbReference type="PROSITE" id="PS50968">
    <property type="entry name" value="BIOTINYL_LIPOYL"/>
    <property type="match status" value="1"/>
</dbReference>
<dbReference type="Pfam" id="PF21139">
    <property type="entry name" value="BT_MCC_alpha"/>
    <property type="match status" value="1"/>
</dbReference>
<keyword evidence="7" id="KW-0092">Biotin</keyword>
<dbReference type="Gene3D" id="3.30.470.20">
    <property type="entry name" value="ATP-grasp fold, B domain"/>
    <property type="match status" value="1"/>
</dbReference>
<evidence type="ECO:0000256" key="7">
    <source>
        <dbReference type="ARBA" id="ARBA00023267"/>
    </source>
</evidence>
<name>A0A2A9FDX2_9PSEU</name>
<keyword evidence="5 13" id="KW-0067">ATP-binding</keyword>
<keyword evidence="3" id="KW-0436">Ligase</keyword>
<evidence type="ECO:0000256" key="5">
    <source>
        <dbReference type="ARBA" id="ARBA00022840"/>
    </source>
</evidence>
<evidence type="ECO:0000256" key="10">
    <source>
        <dbReference type="ARBA" id="ARBA00053351"/>
    </source>
</evidence>
<evidence type="ECO:0000313" key="17">
    <source>
        <dbReference type="EMBL" id="PFG49564.1"/>
    </source>
</evidence>
<evidence type="ECO:0000256" key="1">
    <source>
        <dbReference type="ARBA" id="ARBA00001953"/>
    </source>
</evidence>
<dbReference type="SUPFAM" id="SSF56059">
    <property type="entry name" value="Glutathione synthetase ATP-binding domain-like"/>
    <property type="match status" value="1"/>
</dbReference>
<comment type="caution">
    <text evidence="17">The sequence shown here is derived from an EMBL/GenBank/DDBJ whole genome shotgun (WGS) entry which is preliminary data.</text>
</comment>
<dbReference type="PROSITE" id="PS00866">
    <property type="entry name" value="CPSASE_1"/>
    <property type="match status" value="1"/>
</dbReference>
<dbReference type="AlphaFoldDB" id="A0A2A9FDX2"/>
<dbReference type="InterPro" id="IPR005479">
    <property type="entry name" value="CPAse_ATP-bd"/>
</dbReference>
<dbReference type="Proteomes" id="UP000243542">
    <property type="component" value="Unassembled WGS sequence"/>
</dbReference>
<evidence type="ECO:0000256" key="8">
    <source>
        <dbReference type="ARBA" id="ARBA00046317"/>
    </source>
</evidence>
<dbReference type="NCBIfam" id="NF006367">
    <property type="entry name" value="PRK08591.1"/>
    <property type="match status" value="1"/>
</dbReference>
<dbReference type="PROSITE" id="PS50979">
    <property type="entry name" value="BC"/>
    <property type="match status" value="1"/>
</dbReference>
<dbReference type="InterPro" id="IPR011764">
    <property type="entry name" value="Biotin_carboxylation_dom"/>
</dbReference>
<evidence type="ECO:0000259" key="16">
    <source>
        <dbReference type="PROSITE" id="PS50979"/>
    </source>
</evidence>
<dbReference type="Pfam" id="PF02786">
    <property type="entry name" value="CPSase_L_D2"/>
    <property type="match status" value="1"/>
</dbReference>
<dbReference type="EMBL" id="PDJK01000002">
    <property type="protein sequence ID" value="PFG49564.1"/>
    <property type="molecule type" value="Genomic_DNA"/>
</dbReference>
<dbReference type="PROSITE" id="PS00867">
    <property type="entry name" value="CPSASE_2"/>
    <property type="match status" value="1"/>
</dbReference>
<dbReference type="GO" id="GO:0004075">
    <property type="term" value="F:biotin carboxylase activity"/>
    <property type="evidence" value="ECO:0007669"/>
    <property type="project" value="UniProtKB-EC"/>
</dbReference>
<dbReference type="PANTHER" id="PTHR18866:SF33">
    <property type="entry name" value="METHYLCROTONOYL-COA CARBOXYLASE SUBUNIT ALPHA, MITOCHONDRIAL-RELATED"/>
    <property type="match status" value="1"/>
</dbReference>
<accession>A0A2A9FDX2</accession>
<comment type="function">
    <text evidence="10">Component of a biotin-dependent acyl-CoA carboxylase complex. This subunit catalyzes the ATP-dependent carboxylation of the biotin carried by the biotin carboxyl carrier (BCC) domain, resulting in the formation of carboxyl biotin. When associated with the beta1 subunit AccD1, is involved in branched amino-acid catabolism with methylcrotonyl coenzyme A as the substrate.</text>
</comment>
<comment type="catalytic activity">
    <reaction evidence="9">
        <text>N(6)-biotinyl-L-lysyl-[protein] + hydrogencarbonate + ATP = N(6)-carboxybiotinyl-L-lysyl-[protein] + ADP + phosphate + H(+)</text>
        <dbReference type="Rhea" id="RHEA:13501"/>
        <dbReference type="Rhea" id="RHEA-COMP:10505"/>
        <dbReference type="Rhea" id="RHEA-COMP:10506"/>
        <dbReference type="ChEBI" id="CHEBI:15378"/>
        <dbReference type="ChEBI" id="CHEBI:17544"/>
        <dbReference type="ChEBI" id="CHEBI:30616"/>
        <dbReference type="ChEBI" id="CHEBI:43474"/>
        <dbReference type="ChEBI" id="CHEBI:83144"/>
        <dbReference type="ChEBI" id="CHEBI:83145"/>
        <dbReference type="ChEBI" id="CHEBI:456216"/>
        <dbReference type="EC" id="6.3.4.14"/>
    </reaction>
    <physiologicalReaction direction="left-to-right" evidence="9">
        <dbReference type="Rhea" id="RHEA:13502"/>
    </physiologicalReaction>
</comment>
<dbReference type="Gene3D" id="2.40.50.100">
    <property type="match status" value="1"/>
</dbReference>
<evidence type="ECO:0000256" key="9">
    <source>
        <dbReference type="ARBA" id="ARBA00048501"/>
    </source>
</evidence>
<dbReference type="InterPro" id="IPR050856">
    <property type="entry name" value="Biotin_carboxylase_complex"/>
</dbReference>
<dbReference type="CDD" id="cd06850">
    <property type="entry name" value="biotinyl_domain"/>
    <property type="match status" value="1"/>
</dbReference>
<sequence>MSMFTTVLVANRGEIAVRVIRSLRELGIRSVAVYSDADVDARHVREADIAVRLGPAEAAKSYLSIPAIVDAARVTGAQAVHPGYGFLAENVDFARACAEAGLEFIGPPPEAIEKMGDKIRAKATVSAAGVPVVPGASDVDIPEGGFAEAAARVGYPLLIKPSAGGGGKGMRLVHEESELDAAVESARREAKSSFGDDTLLIERFVTTPRHIEIQVLADAHGTVLHLGERECSLQRRHQKIIEEAPSVLLDEATRQKMGTAAAEAARSVGYVGAGTVEFIMSAHNPDEFFFMEMNTRLQVEHPVTEMVTGLDLVAWQVRIAAGQPLTVRQEDVRLEGHAIEARVYAEDPARGFIPTGGTVLAVREPSGAGVRVDSWMTPGAVIGSNYDPMLAKVIAYGPDREAALQKLDRALADTALLGVGTNIAFLRALLADEDVRTGRLDTELVDRRLSELVSPAVPLEFFVAAAVDRLLSLEPSGAVVDPWEVPSGWRLGAPGGVTFRMRTGENQAVVRVTGTPSAASVRVDDEEPVEVSAYREGDLLEIHRAGGTERYRRADGPERTVWLSREGSAFAFADQEFTLAARGEAAGAGPVKSPMPGTVLVVKAAKGDVVQAGAPLLVVEAMKMEHTVTAPIDGVVSELPVRVGQQVALDETLAVVTAGEEKP</sequence>
<comment type="cofactor">
    <cofactor evidence="1">
        <name>biotin</name>
        <dbReference type="ChEBI" id="CHEBI:57586"/>
    </cofactor>
</comment>
<dbReference type="SMART" id="SM00878">
    <property type="entry name" value="Biotin_carb_C"/>
    <property type="match status" value="1"/>
</dbReference>
<reference evidence="17 18" key="1">
    <citation type="submission" date="2017-10" db="EMBL/GenBank/DDBJ databases">
        <title>Sequencing the genomes of 1000 actinobacteria strains.</title>
        <authorList>
            <person name="Klenk H.-P."/>
        </authorList>
    </citation>
    <scope>NUCLEOTIDE SEQUENCE [LARGE SCALE GENOMIC DNA]</scope>
    <source>
        <strain evidence="17 18">DSM 46092</strain>
    </source>
</reference>
<keyword evidence="4 13" id="KW-0547">Nucleotide-binding</keyword>
<dbReference type="FunFam" id="3.30.1490.20:FF:000003">
    <property type="entry name" value="acetyl-CoA carboxylase isoform X1"/>
    <property type="match status" value="1"/>
</dbReference>
<dbReference type="InterPro" id="IPR048429">
    <property type="entry name" value="MCC_alpha_BT"/>
</dbReference>
<dbReference type="Pfam" id="PF00364">
    <property type="entry name" value="Biotin_lipoyl"/>
    <property type="match status" value="1"/>
</dbReference>
<dbReference type="SUPFAM" id="SSF51246">
    <property type="entry name" value="Rudiment single hybrid motif"/>
    <property type="match status" value="1"/>
</dbReference>
<comment type="pathway">
    <text evidence="8">Amino-acid degradation; L-leucine degradation.</text>
</comment>
<evidence type="ECO:0000256" key="13">
    <source>
        <dbReference type="PROSITE-ProRule" id="PRU00409"/>
    </source>
</evidence>
<dbReference type="Gene3D" id="3.30.700.40">
    <property type="match status" value="1"/>
</dbReference>
<keyword evidence="18" id="KW-1185">Reference proteome</keyword>
<evidence type="ECO:0000256" key="12">
    <source>
        <dbReference type="ARBA" id="ARBA00074050"/>
    </source>
</evidence>
<dbReference type="InterPro" id="IPR011054">
    <property type="entry name" value="Rudment_hybrid_motif"/>
</dbReference>
<dbReference type="SUPFAM" id="SSF51230">
    <property type="entry name" value="Single hybrid motif"/>
    <property type="match status" value="1"/>
</dbReference>
<dbReference type="PROSITE" id="PS50975">
    <property type="entry name" value="ATP_GRASP"/>
    <property type="match status" value="1"/>
</dbReference>
<evidence type="ECO:0000256" key="11">
    <source>
        <dbReference type="ARBA" id="ARBA00065901"/>
    </source>
</evidence>
<gene>
    <name evidence="17" type="ORF">ATK36_4722</name>
</gene>
<dbReference type="PANTHER" id="PTHR18866">
    <property type="entry name" value="CARBOXYLASE:PYRUVATE/ACETYL-COA/PROPIONYL-COA CARBOXYLASE"/>
    <property type="match status" value="1"/>
</dbReference>
<feature type="domain" description="ATP-grasp" evidence="15">
    <location>
        <begin position="122"/>
        <end position="321"/>
    </location>
</feature>
<dbReference type="InterPro" id="IPR005481">
    <property type="entry name" value="BC-like_N"/>
</dbReference>
<organism evidence="17 18">
    <name type="scientific">Amycolatopsis sulphurea</name>
    <dbReference type="NCBI Taxonomy" id="76022"/>
    <lineage>
        <taxon>Bacteria</taxon>
        <taxon>Bacillati</taxon>
        <taxon>Actinomycetota</taxon>
        <taxon>Actinomycetes</taxon>
        <taxon>Pseudonocardiales</taxon>
        <taxon>Pseudonocardiaceae</taxon>
        <taxon>Amycolatopsis</taxon>
    </lineage>
</organism>
<evidence type="ECO:0000313" key="18">
    <source>
        <dbReference type="Proteomes" id="UP000243542"/>
    </source>
</evidence>
<proteinExistence type="predicted"/>
<dbReference type="InterPro" id="IPR016185">
    <property type="entry name" value="PreATP-grasp_dom_sf"/>
</dbReference>
<evidence type="ECO:0000256" key="2">
    <source>
        <dbReference type="ARBA" id="ARBA00013263"/>
    </source>
</evidence>
<dbReference type="InterPro" id="IPR000089">
    <property type="entry name" value="Biotin_lipoyl"/>
</dbReference>
<comment type="subunit">
    <text evidence="11">The biotin-dependent acyl-CoA carboxylase complex is composed of AccA1, which contains the biotin carboxylase (BC) and biotin carboxyl carrier protein (BCCP) domains, and AccD1, which contains the carboxyl transferase (CT) domain. The AccA1/AccD1 complex forms a dodecamer.</text>
</comment>
<feature type="domain" description="Biotin carboxylation" evidence="16">
    <location>
        <begin position="3"/>
        <end position="450"/>
    </location>
</feature>
<evidence type="ECO:0000256" key="6">
    <source>
        <dbReference type="ARBA" id="ARBA00022946"/>
    </source>
</evidence>
<dbReference type="InterPro" id="IPR011761">
    <property type="entry name" value="ATP-grasp"/>
</dbReference>
<dbReference type="InterPro" id="IPR011053">
    <property type="entry name" value="Single_hybrid_motif"/>
</dbReference>
<evidence type="ECO:0000259" key="14">
    <source>
        <dbReference type="PROSITE" id="PS50968"/>
    </source>
</evidence>
<dbReference type="InterPro" id="IPR005482">
    <property type="entry name" value="Biotin_COase_C"/>
</dbReference>
<dbReference type="EC" id="6.3.4.14" evidence="2"/>
<dbReference type="GO" id="GO:0005524">
    <property type="term" value="F:ATP binding"/>
    <property type="evidence" value="ECO:0007669"/>
    <property type="project" value="UniProtKB-UniRule"/>
</dbReference>
<keyword evidence="6" id="KW-0809">Transit peptide</keyword>
<dbReference type="Pfam" id="PF02785">
    <property type="entry name" value="Biotin_carb_C"/>
    <property type="match status" value="1"/>
</dbReference>
<protein>
    <recommendedName>
        <fullName evidence="12">Biotin-dependent 3-methylcrotonyl-coenzyme A carboxylase alpha1 subunit</fullName>
        <ecNumber evidence="2">6.3.4.14</ecNumber>
    </recommendedName>
</protein>
<dbReference type="Pfam" id="PF00289">
    <property type="entry name" value="Biotin_carb_N"/>
    <property type="match status" value="1"/>
</dbReference>
<evidence type="ECO:0000256" key="3">
    <source>
        <dbReference type="ARBA" id="ARBA00022598"/>
    </source>
</evidence>
<dbReference type="GO" id="GO:0046872">
    <property type="term" value="F:metal ion binding"/>
    <property type="evidence" value="ECO:0007669"/>
    <property type="project" value="InterPro"/>
</dbReference>
<evidence type="ECO:0000259" key="15">
    <source>
        <dbReference type="PROSITE" id="PS50975"/>
    </source>
</evidence>